<dbReference type="SUPFAM" id="SSF101386">
    <property type="entry name" value="all-alpha NTP pyrophosphatases"/>
    <property type="match status" value="1"/>
</dbReference>
<gene>
    <name evidence="1" type="ORF">KSF_078600</name>
</gene>
<sequence>MIEDTRHFTKSVQDQLGPQVFSGPQTLMAELCRVSGSLAGGILVTEGKRPARSGTTVRLAHDISDVLYILISISDYYHIDLERAWNDLIQEGWGNLAKLQDMENETGEMPERGTP</sequence>
<dbReference type="Proteomes" id="UP000597444">
    <property type="component" value="Unassembled WGS sequence"/>
</dbReference>
<keyword evidence="2" id="KW-1185">Reference proteome</keyword>
<proteinExistence type="predicted"/>
<dbReference type="Gene3D" id="1.10.287.1080">
    <property type="entry name" value="MazG-like"/>
    <property type="match status" value="1"/>
</dbReference>
<name>A0A8J3IVZ3_9CHLR</name>
<protein>
    <submittedName>
        <fullName evidence="1">Uncharacterized protein</fullName>
    </submittedName>
</protein>
<comment type="caution">
    <text evidence="1">The sequence shown here is derived from an EMBL/GenBank/DDBJ whole genome shotgun (WGS) entry which is preliminary data.</text>
</comment>
<accession>A0A8J3IVZ3</accession>
<organism evidence="1 2">
    <name type="scientific">Reticulibacter mediterranei</name>
    <dbReference type="NCBI Taxonomy" id="2778369"/>
    <lineage>
        <taxon>Bacteria</taxon>
        <taxon>Bacillati</taxon>
        <taxon>Chloroflexota</taxon>
        <taxon>Ktedonobacteria</taxon>
        <taxon>Ktedonobacterales</taxon>
        <taxon>Reticulibacteraceae</taxon>
        <taxon>Reticulibacter</taxon>
    </lineage>
</organism>
<dbReference type="EMBL" id="BNJK01000002">
    <property type="protein sequence ID" value="GHO97812.1"/>
    <property type="molecule type" value="Genomic_DNA"/>
</dbReference>
<dbReference type="AlphaFoldDB" id="A0A8J3IVZ3"/>
<reference evidence="1" key="1">
    <citation type="submission" date="2020-10" db="EMBL/GenBank/DDBJ databases">
        <title>Taxonomic study of unclassified bacteria belonging to the class Ktedonobacteria.</title>
        <authorList>
            <person name="Yabe S."/>
            <person name="Wang C.M."/>
            <person name="Zheng Y."/>
            <person name="Sakai Y."/>
            <person name="Cavaletti L."/>
            <person name="Monciardini P."/>
            <person name="Donadio S."/>
        </authorList>
    </citation>
    <scope>NUCLEOTIDE SEQUENCE</scope>
    <source>
        <strain evidence="1">ID150040</strain>
    </source>
</reference>
<evidence type="ECO:0000313" key="1">
    <source>
        <dbReference type="EMBL" id="GHO97812.1"/>
    </source>
</evidence>
<evidence type="ECO:0000313" key="2">
    <source>
        <dbReference type="Proteomes" id="UP000597444"/>
    </source>
</evidence>